<dbReference type="EMBL" id="SSSM01000003">
    <property type="protein sequence ID" value="THG31674.1"/>
    <property type="molecule type" value="Genomic_DNA"/>
</dbReference>
<dbReference type="PANTHER" id="PTHR32322">
    <property type="entry name" value="INNER MEMBRANE TRANSPORTER"/>
    <property type="match status" value="1"/>
</dbReference>
<comment type="subcellular location">
    <subcellularLocation>
        <location evidence="1">Membrane</location>
        <topology evidence="1">Multi-pass membrane protein</topology>
    </subcellularLocation>
</comment>
<keyword evidence="4 6" id="KW-1133">Transmembrane helix</keyword>
<keyword evidence="5 6" id="KW-0472">Membrane</keyword>
<organism evidence="8 9">
    <name type="scientific">Naasia lichenicola</name>
    <dbReference type="NCBI Taxonomy" id="2565933"/>
    <lineage>
        <taxon>Bacteria</taxon>
        <taxon>Bacillati</taxon>
        <taxon>Actinomycetota</taxon>
        <taxon>Actinomycetes</taxon>
        <taxon>Micrococcales</taxon>
        <taxon>Microbacteriaceae</taxon>
        <taxon>Naasia</taxon>
    </lineage>
</organism>
<evidence type="ECO:0000313" key="9">
    <source>
        <dbReference type="Proteomes" id="UP000309133"/>
    </source>
</evidence>
<evidence type="ECO:0000313" key="8">
    <source>
        <dbReference type="EMBL" id="THG31674.1"/>
    </source>
</evidence>
<dbReference type="AlphaFoldDB" id="A0A4S4FN83"/>
<evidence type="ECO:0000256" key="1">
    <source>
        <dbReference type="ARBA" id="ARBA00004141"/>
    </source>
</evidence>
<keyword evidence="3 6" id="KW-0812">Transmembrane</keyword>
<feature type="transmembrane region" description="Helical" evidence="6">
    <location>
        <begin position="76"/>
        <end position="94"/>
    </location>
</feature>
<evidence type="ECO:0000256" key="2">
    <source>
        <dbReference type="ARBA" id="ARBA00007362"/>
    </source>
</evidence>
<feature type="transmembrane region" description="Helical" evidence="6">
    <location>
        <begin position="44"/>
        <end position="64"/>
    </location>
</feature>
<dbReference type="SUPFAM" id="SSF103481">
    <property type="entry name" value="Multidrug resistance efflux transporter EmrE"/>
    <property type="match status" value="2"/>
</dbReference>
<feature type="transmembrane region" description="Helical" evidence="6">
    <location>
        <begin position="185"/>
        <end position="209"/>
    </location>
</feature>
<feature type="transmembrane region" description="Helical" evidence="6">
    <location>
        <begin position="159"/>
        <end position="178"/>
    </location>
</feature>
<accession>A0A4S4FN83</accession>
<feature type="transmembrane region" description="Helical" evidence="6">
    <location>
        <begin position="221"/>
        <end position="243"/>
    </location>
</feature>
<dbReference type="GO" id="GO:0016020">
    <property type="term" value="C:membrane"/>
    <property type="evidence" value="ECO:0007669"/>
    <property type="project" value="UniProtKB-SubCell"/>
</dbReference>
<reference evidence="8 9" key="1">
    <citation type="submission" date="2019-04" db="EMBL/GenBank/DDBJ databases">
        <authorList>
            <person name="Jiang L."/>
        </authorList>
    </citation>
    <scope>NUCLEOTIDE SEQUENCE [LARGE SCALE GENOMIC DNA]</scope>
    <source>
        <strain evidence="8 9">YIM 131853</strain>
    </source>
</reference>
<dbReference type="InterPro" id="IPR000620">
    <property type="entry name" value="EamA_dom"/>
</dbReference>
<feature type="transmembrane region" description="Helical" evidence="6">
    <location>
        <begin position="106"/>
        <end position="125"/>
    </location>
</feature>
<protein>
    <submittedName>
        <fullName evidence="8">EamA family transporter</fullName>
    </submittedName>
</protein>
<dbReference type="Proteomes" id="UP000309133">
    <property type="component" value="Unassembled WGS sequence"/>
</dbReference>
<comment type="caution">
    <text evidence="8">The sequence shown here is derived from an EMBL/GenBank/DDBJ whole genome shotgun (WGS) entry which is preliminary data.</text>
</comment>
<dbReference type="InterPro" id="IPR050638">
    <property type="entry name" value="AA-Vitamin_Transporters"/>
</dbReference>
<keyword evidence="9" id="KW-1185">Reference proteome</keyword>
<comment type="similarity">
    <text evidence="2">Belongs to the EamA transporter family.</text>
</comment>
<proteinExistence type="inferred from homology"/>
<evidence type="ECO:0000256" key="6">
    <source>
        <dbReference type="SAM" id="Phobius"/>
    </source>
</evidence>
<evidence type="ECO:0000256" key="4">
    <source>
        <dbReference type="ARBA" id="ARBA00022989"/>
    </source>
</evidence>
<dbReference type="InterPro" id="IPR037185">
    <property type="entry name" value="EmrE-like"/>
</dbReference>
<feature type="transmembrane region" description="Helical" evidence="6">
    <location>
        <begin position="255"/>
        <end position="271"/>
    </location>
</feature>
<evidence type="ECO:0000259" key="7">
    <source>
        <dbReference type="Pfam" id="PF00892"/>
    </source>
</evidence>
<name>A0A4S4FN83_9MICO</name>
<evidence type="ECO:0000256" key="5">
    <source>
        <dbReference type="ARBA" id="ARBA00023136"/>
    </source>
</evidence>
<sequence length="312" mass="32816">MDAPFARDQHGQVSPRSILLFLALGVFWGIPYALIKISVGELDPLMLCFARTAIAAIVLIPIALVRKDRIDLRRQWKPLLAYTVAEIVVPWFFLNTAETKLPSSTPGLMLASIPLVSLAIGVLFGRRERLSPLNWVGILISTIGVVSIVGVNVAGSDPASVAAVGIVVLGYAVGPMVLSRWMPGASGVAVAAASMAVAAVVYGPLTFATGSWPDRWPSTPVILSVLILAIVCSAAAFILLVHLTSVMGPMRVTTVTYLNPVVAVLTGIVLLREQLTIGAVLGFVLVTAGAILFGRRAARVAPLTPVEAGTAR</sequence>
<dbReference type="Pfam" id="PF00892">
    <property type="entry name" value="EamA"/>
    <property type="match status" value="2"/>
</dbReference>
<gene>
    <name evidence="8" type="ORF">E6C64_06290</name>
</gene>
<feature type="domain" description="EamA" evidence="7">
    <location>
        <begin position="17"/>
        <end position="149"/>
    </location>
</feature>
<feature type="transmembrane region" description="Helical" evidence="6">
    <location>
        <begin position="132"/>
        <end position="153"/>
    </location>
</feature>
<feature type="transmembrane region" description="Helical" evidence="6">
    <location>
        <begin position="277"/>
        <end position="294"/>
    </location>
</feature>
<feature type="transmembrane region" description="Helical" evidence="6">
    <location>
        <begin position="18"/>
        <end position="38"/>
    </location>
</feature>
<evidence type="ECO:0000256" key="3">
    <source>
        <dbReference type="ARBA" id="ARBA00022692"/>
    </source>
</evidence>
<feature type="domain" description="EamA" evidence="7">
    <location>
        <begin position="166"/>
        <end position="293"/>
    </location>
</feature>
<dbReference type="PANTHER" id="PTHR32322:SF2">
    <property type="entry name" value="EAMA DOMAIN-CONTAINING PROTEIN"/>
    <property type="match status" value="1"/>
</dbReference>